<sequence>MIICTYVRHTHWSLYVCTSVTLPHDHMYCLRPLIDEIKRQRPSYGTDRIKIHHDNGRPHAHEDVTDYLESNGLTIVPYPPNSPDLSPCDFWLFDLTKDNLTDQDDAESLHDAVIDFMNSINREEYKKTFEKWIERMQLCVDNHGHYFEHLMT</sequence>
<evidence type="ECO:0000313" key="2">
    <source>
        <dbReference type="EMBL" id="CAF3826245.1"/>
    </source>
</evidence>
<dbReference type="OrthoDB" id="10065579at2759"/>
<reference evidence="1" key="1">
    <citation type="submission" date="2021-02" db="EMBL/GenBank/DDBJ databases">
        <authorList>
            <person name="Nowell W R."/>
        </authorList>
    </citation>
    <scope>NUCLEOTIDE SEQUENCE</scope>
</reference>
<organism evidence="1 3">
    <name type="scientific">Didymodactylos carnosus</name>
    <dbReference type="NCBI Taxonomy" id="1234261"/>
    <lineage>
        <taxon>Eukaryota</taxon>
        <taxon>Metazoa</taxon>
        <taxon>Spiralia</taxon>
        <taxon>Gnathifera</taxon>
        <taxon>Rotifera</taxon>
        <taxon>Eurotatoria</taxon>
        <taxon>Bdelloidea</taxon>
        <taxon>Philodinida</taxon>
        <taxon>Philodinidae</taxon>
        <taxon>Didymodactylos</taxon>
    </lineage>
</organism>
<evidence type="ECO:0000313" key="1">
    <source>
        <dbReference type="EMBL" id="CAF1057440.1"/>
    </source>
</evidence>
<name>A0A814KXW6_9BILA</name>
<dbReference type="GO" id="GO:0003676">
    <property type="term" value="F:nucleic acid binding"/>
    <property type="evidence" value="ECO:0007669"/>
    <property type="project" value="InterPro"/>
</dbReference>
<accession>A0A814KXW6</accession>
<keyword evidence="3" id="KW-1185">Reference proteome</keyword>
<gene>
    <name evidence="1" type="ORF">GPM918_LOCUS16603</name>
    <name evidence="2" type="ORF">SRO942_LOCUS16603</name>
</gene>
<proteinExistence type="predicted"/>
<evidence type="ECO:0008006" key="4">
    <source>
        <dbReference type="Google" id="ProtNLM"/>
    </source>
</evidence>
<dbReference type="PANTHER" id="PTHR46060:SF1">
    <property type="entry name" value="MARINER MOS1 TRANSPOSASE-LIKE PROTEIN"/>
    <property type="match status" value="1"/>
</dbReference>
<protein>
    <recommendedName>
        <fullName evidence="4">Transposase</fullName>
    </recommendedName>
</protein>
<evidence type="ECO:0000313" key="3">
    <source>
        <dbReference type="Proteomes" id="UP000663829"/>
    </source>
</evidence>
<dbReference type="PANTHER" id="PTHR46060">
    <property type="entry name" value="MARINER MOS1 TRANSPOSASE-LIKE PROTEIN"/>
    <property type="match status" value="1"/>
</dbReference>
<dbReference type="EMBL" id="CAJNOQ010004398">
    <property type="protein sequence ID" value="CAF1057440.1"/>
    <property type="molecule type" value="Genomic_DNA"/>
</dbReference>
<dbReference type="InterPro" id="IPR036397">
    <property type="entry name" value="RNaseH_sf"/>
</dbReference>
<dbReference type="InterPro" id="IPR052709">
    <property type="entry name" value="Transposase-MT_Hybrid"/>
</dbReference>
<dbReference type="Gene3D" id="3.30.420.10">
    <property type="entry name" value="Ribonuclease H-like superfamily/Ribonuclease H"/>
    <property type="match status" value="1"/>
</dbReference>
<dbReference type="Proteomes" id="UP000663829">
    <property type="component" value="Unassembled WGS sequence"/>
</dbReference>
<dbReference type="AlphaFoldDB" id="A0A814KXW6"/>
<dbReference type="Proteomes" id="UP000681722">
    <property type="component" value="Unassembled WGS sequence"/>
</dbReference>
<dbReference type="EMBL" id="CAJOBC010004398">
    <property type="protein sequence ID" value="CAF3826245.1"/>
    <property type="molecule type" value="Genomic_DNA"/>
</dbReference>
<comment type="caution">
    <text evidence="1">The sequence shown here is derived from an EMBL/GenBank/DDBJ whole genome shotgun (WGS) entry which is preliminary data.</text>
</comment>